<dbReference type="InterPro" id="IPR025579">
    <property type="entry name" value="DUF4357"/>
</dbReference>
<proteinExistence type="predicted"/>
<gene>
    <name evidence="2" type="ORF">UT27_C0009G0005</name>
</gene>
<name>A0A837HR31_9BACT</name>
<evidence type="ECO:0000313" key="2">
    <source>
        <dbReference type="EMBL" id="KKR01231.1"/>
    </source>
</evidence>
<dbReference type="Proteomes" id="UP000033998">
    <property type="component" value="Unassembled WGS sequence"/>
</dbReference>
<organism evidence="2 3">
    <name type="scientific">Candidatus Nomurabacteria bacterium GW2011_GWD2_39_12</name>
    <dbReference type="NCBI Taxonomy" id="1618759"/>
    <lineage>
        <taxon>Bacteria</taxon>
        <taxon>Candidatus Nomuraibacteriota</taxon>
    </lineage>
</organism>
<feature type="domain" description="DUF4357" evidence="1">
    <location>
        <begin position="218"/>
        <end position="272"/>
    </location>
</feature>
<dbReference type="EMBL" id="LBWE01000009">
    <property type="protein sequence ID" value="KKR01231.1"/>
    <property type="molecule type" value="Genomic_DNA"/>
</dbReference>
<sequence length="278" mass="31391">MARVITVILLDDNPEGLRLIEMDTWSGKAFVVPRTKLKDFRQREDAQQPGLYFLFGEGDEHPKAYIGQSENVVDRLFSHDANREIDEWNTALVFVGKLDAALIKYLESVSLSLAKRANRYEVFNSTIPKENKLSEAQKITVSDYFDRVRSITGLFGYKLFDEIVNKKSSVTYHFEDVKNKDGSGKGTISDTNEFVVFKGSLARIEQTKSFGGSGPRLRSRLIEDGILKKINDKSYIFTQDHIFTSPSAASDTIAGRSTNGWGAWKDDKGNTLDENLRK</sequence>
<dbReference type="Pfam" id="PF14267">
    <property type="entry name" value="DUF4357"/>
    <property type="match status" value="1"/>
</dbReference>
<reference evidence="2 3" key="1">
    <citation type="journal article" date="2015" name="Nature">
        <title>rRNA introns, odd ribosomes, and small enigmatic genomes across a large radiation of phyla.</title>
        <authorList>
            <person name="Brown C.T."/>
            <person name="Hug L.A."/>
            <person name="Thomas B.C."/>
            <person name="Sharon I."/>
            <person name="Castelle C.J."/>
            <person name="Singh A."/>
            <person name="Wilkins M.J."/>
            <person name="Williams K.H."/>
            <person name="Banfield J.F."/>
        </authorList>
    </citation>
    <scope>NUCLEOTIDE SEQUENCE [LARGE SCALE GENOMIC DNA]</scope>
</reference>
<accession>A0A837HR31</accession>
<protein>
    <recommendedName>
        <fullName evidence="1">DUF4357 domain-containing protein</fullName>
    </recommendedName>
</protein>
<evidence type="ECO:0000259" key="1">
    <source>
        <dbReference type="Pfam" id="PF14267"/>
    </source>
</evidence>
<comment type="caution">
    <text evidence="2">The sequence shown here is derived from an EMBL/GenBank/DDBJ whole genome shotgun (WGS) entry which is preliminary data.</text>
</comment>
<dbReference type="AlphaFoldDB" id="A0A837HR31"/>
<dbReference type="CDD" id="cd10447">
    <property type="entry name" value="GIY-YIG_unchar_2"/>
    <property type="match status" value="1"/>
</dbReference>
<evidence type="ECO:0000313" key="3">
    <source>
        <dbReference type="Proteomes" id="UP000033998"/>
    </source>
</evidence>